<sequence length="112" mass="13085">MIKSAYDKNYLQLTPPEVSSCTERHHYTRTINSGLCIIINQEHFQKEYEKRCGTKADCITLSKTFKAFGFKVEVLQDLKKSEMLEKIRNISKDHGKKYDCLFLCILSHGYED</sequence>
<dbReference type="InterPro" id="IPR002398">
    <property type="entry name" value="Pept_C14"/>
</dbReference>
<name>A0A6J1QGW5_9HYME</name>
<comment type="similarity">
    <text evidence="1">Belongs to the peptidase C14A family.</text>
</comment>
<dbReference type="GeneID" id="112459794"/>
<protein>
    <submittedName>
        <fullName evidence="4">Caspase-3-like isoform X2</fullName>
    </submittedName>
</protein>
<dbReference type="GO" id="GO:0006915">
    <property type="term" value="P:apoptotic process"/>
    <property type="evidence" value="ECO:0007669"/>
    <property type="project" value="TreeGrafter"/>
</dbReference>
<gene>
    <name evidence="4" type="primary">LOC112459794</name>
</gene>
<evidence type="ECO:0000259" key="2">
    <source>
        <dbReference type="PROSITE" id="PS50208"/>
    </source>
</evidence>
<proteinExistence type="inferred from homology"/>
<dbReference type="GO" id="GO:0043525">
    <property type="term" value="P:positive regulation of neuron apoptotic process"/>
    <property type="evidence" value="ECO:0007669"/>
    <property type="project" value="TreeGrafter"/>
</dbReference>
<dbReference type="Pfam" id="PF00656">
    <property type="entry name" value="Peptidase_C14"/>
    <property type="match status" value="1"/>
</dbReference>
<dbReference type="GO" id="GO:0005737">
    <property type="term" value="C:cytoplasm"/>
    <property type="evidence" value="ECO:0007669"/>
    <property type="project" value="TreeGrafter"/>
</dbReference>
<evidence type="ECO:0000313" key="4">
    <source>
        <dbReference type="RefSeq" id="XP_024879895.1"/>
    </source>
</evidence>
<dbReference type="Proteomes" id="UP000504618">
    <property type="component" value="Unplaced"/>
</dbReference>
<dbReference type="InterPro" id="IPR001309">
    <property type="entry name" value="Pept_C14_p20"/>
</dbReference>
<dbReference type="SUPFAM" id="SSF52129">
    <property type="entry name" value="Caspase-like"/>
    <property type="match status" value="1"/>
</dbReference>
<dbReference type="GO" id="GO:0006508">
    <property type="term" value="P:proteolysis"/>
    <property type="evidence" value="ECO:0007669"/>
    <property type="project" value="InterPro"/>
</dbReference>
<evidence type="ECO:0000256" key="1">
    <source>
        <dbReference type="ARBA" id="ARBA00010134"/>
    </source>
</evidence>
<dbReference type="InterPro" id="IPR011600">
    <property type="entry name" value="Pept_C14_caspase"/>
</dbReference>
<dbReference type="PANTHER" id="PTHR10454:SF210">
    <property type="entry name" value="CASPASE-2"/>
    <property type="match status" value="1"/>
</dbReference>
<dbReference type="InterPro" id="IPR029030">
    <property type="entry name" value="Caspase-like_dom_sf"/>
</dbReference>
<evidence type="ECO:0000313" key="3">
    <source>
        <dbReference type="Proteomes" id="UP000504618"/>
    </source>
</evidence>
<dbReference type="PANTHER" id="PTHR10454">
    <property type="entry name" value="CASPASE"/>
    <property type="match status" value="1"/>
</dbReference>
<keyword evidence="3" id="KW-1185">Reference proteome</keyword>
<dbReference type="AlphaFoldDB" id="A0A6J1QGW5"/>
<organism evidence="3 4">
    <name type="scientific">Temnothorax curvispinosus</name>
    <dbReference type="NCBI Taxonomy" id="300111"/>
    <lineage>
        <taxon>Eukaryota</taxon>
        <taxon>Metazoa</taxon>
        <taxon>Ecdysozoa</taxon>
        <taxon>Arthropoda</taxon>
        <taxon>Hexapoda</taxon>
        <taxon>Insecta</taxon>
        <taxon>Pterygota</taxon>
        <taxon>Neoptera</taxon>
        <taxon>Endopterygota</taxon>
        <taxon>Hymenoptera</taxon>
        <taxon>Apocrita</taxon>
        <taxon>Aculeata</taxon>
        <taxon>Formicoidea</taxon>
        <taxon>Formicidae</taxon>
        <taxon>Myrmicinae</taxon>
        <taxon>Temnothorax</taxon>
    </lineage>
</organism>
<dbReference type="RefSeq" id="XP_024879895.1">
    <property type="nucleotide sequence ID" value="XM_025024127.1"/>
</dbReference>
<dbReference type="GO" id="GO:0004197">
    <property type="term" value="F:cysteine-type endopeptidase activity"/>
    <property type="evidence" value="ECO:0007669"/>
    <property type="project" value="InterPro"/>
</dbReference>
<dbReference type="InterPro" id="IPR015917">
    <property type="entry name" value="Pept_C14A"/>
</dbReference>
<dbReference type="PROSITE" id="PS50208">
    <property type="entry name" value="CASPASE_P20"/>
    <property type="match status" value="1"/>
</dbReference>
<accession>A0A6J1QGW5</accession>
<feature type="domain" description="Caspase family p20" evidence="2">
    <location>
        <begin position="32"/>
        <end position="112"/>
    </location>
</feature>
<reference evidence="4" key="1">
    <citation type="submission" date="2025-08" db="UniProtKB">
        <authorList>
            <consortium name="RefSeq"/>
        </authorList>
    </citation>
    <scope>IDENTIFICATION</scope>
    <source>
        <tissue evidence="4">Whole body</tissue>
    </source>
</reference>
<dbReference type="Gene3D" id="3.40.50.1460">
    <property type="match status" value="1"/>
</dbReference>
<dbReference type="PRINTS" id="PR00376">
    <property type="entry name" value="IL1BCENZYME"/>
</dbReference>